<dbReference type="Pfam" id="PF07743">
    <property type="entry name" value="HSCB_C"/>
    <property type="match status" value="1"/>
</dbReference>
<dbReference type="CDD" id="cd06257">
    <property type="entry name" value="DnaJ"/>
    <property type="match status" value="1"/>
</dbReference>
<proteinExistence type="inferred from homology"/>
<dbReference type="PANTHER" id="PTHR14021">
    <property type="entry name" value="IRON-SULFUR CLUSTER CO-CHAPERONE PROTEIN HSCB"/>
    <property type="match status" value="1"/>
</dbReference>
<dbReference type="AlphaFoldDB" id="A0A843WD18"/>
<protein>
    <recommendedName>
        <fullName evidence="3">J domain-containing protein</fullName>
    </recommendedName>
</protein>
<accession>A0A843WD18</accession>
<comment type="similarity">
    <text evidence="1">Belongs to the HscB family.</text>
</comment>
<dbReference type="InterPro" id="IPR004640">
    <property type="entry name" value="HscB"/>
</dbReference>
<dbReference type="EMBL" id="NMUH01003268">
    <property type="protein sequence ID" value="MQM04708.1"/>
    <property type="molecule type" value="Genomic_DNA"/>
</dbReference>
<dbReference type="InterPro" id="IPR009073">
    <property type="entry name" value="HscB_oligo_C"/>
</dbReference>
<comment type="caution">
    <text evidence="4">The sequence shown here is derived from an EMBL/GenBank/DDBJ whole genome shotgun (WGS) entry which is preliminary data.</text>
</comment>
<dbReference type="GO" id="GO:0051087">
    <property type="term" value="F:protein-folding chaperone binding"/>
    <property type="evidence" value="ECO:0007669"/>
    <property type="project" value="InterPro"/>
</dbReference>
<dbReference type="Proteomes" id="UP000652761">
    <property type="component" value="Unassembled WGS sequence"/>
</dbReference>
<dbReference type="OrthoDB" id="448954at2759"/>
<keyword evidence="2" id="KW-0143">Chaperone</keyword>
<reference evidence="4" key="1">
    <citation type="submission" date="2017-07" db="EMBL/GenBank/DDBJ databases">
        <title>Taro Niue Genome Assembly and Annotation.</title>
        <authorList>
            <person name="Atibalentja N."/>
            <person name="Keating K."/>
            <person name="Fields C.J."/>
        </authorList>
    </citation>
    <scope>NUCLEOTIDE SEQUENCE</scope>
    <source>
        <strain evidence="4">Niue_2</strain>
        <tissue evidence="4">Leaf</tissue>
    </source>
</reference>
<evidence type="ECO:0000256" key="1">
    <source>
        <dbReference type="ARBA" id="ARBA00010476"/>
    </source>
</evidence>
<evidence type="ECO:0000259" key="3">
    <source>
        <dbReference type="PROSITE" id="PS50076"/>
    </source>
</evidence>
<dbReference type="InterPro" id="IPR036869">
    <property type="entry name" value="J_dom_sf"/>
</dbReference>
<dbReference type="GO" id="GO:0044571">
    <property type="term" value="P:[2Fe-2S] cluster assembly"/>
    <property type="evidence" value="ECO:0007669"/>
    <property type="project" value="InterPro"/>
</dbReference>
<dbReference type="PANTHER" id="PTHR14021:SF15">
    <property type="entry name" value="IRON-SULFUR CLUSTER CO-CHAPERONE PROTEIN HSCB"/>
    <property type="match status" value="1"/>
</dbReference>
<dbReference type="FunFam" id="1.10.287.110:FF:000082">
    <property type="entry name" value="Iron-sulfur cluster co-chaperone protein HscB, mitochondrial"/>
    <property type="match status" value="1"/>
</dbReference>
<dbReference type="Gene3D" id="1.10.287.110">
    <property type="entry name" value="DnaJ domain"/>
    <property type="match status" value="1"/>
</dbReference>
<organism evidence="4 5">
    <name type="scientific">Colocasia esculenta</name>
    <name type="common">Wild taro</name>
    <name type="synonym">Arum esculentum</name>
    <dbReference type="NCBI Taxonomy" id="4460"/>
    <lineage>
        <taxon>Eukaryota</taxon>
        <taxon>Viridiplantae</taxon>
        <taxon>Streptophyta</taxon>
        <taxon>Embryophyta</taxon>
        <taxon>Tracheophyta</taxon>
        <taxon>Spermatophyta</taxon>
        <taxon>Magnoliopsida</taxon>
        <taxon>Liliopsida</taxon>
        <taxon>Araceae</taxon>
        <taxon>Aroideae</taxon>
        <taxon>Colocasieae</taxon>
        <taxon>Colocasia</taxon>
    </lineage>
</organism>
<dbReference type="GO" id="GO:0005783">
    <property type="term" value="C:endoplasmic reticulum"/>
    <property type="evidence" value="ECO:0007669"/>
    <property type="project" value="UniProtKB-ARBA"/>
</dbReference>
<dbReference type="GO" id="GO:0051259">
    <property type="term" value="P:protein complex oligomerization"/>
    <property type="evidence" value="ECO:0007669"/>
    <property type="project" value="InterPro"/>
</dbReference>
<dbReference type="PROSITE" id="PS50076">
    <property type="entry name" value="DNAJ_2"/>
    <property type="match status" value="1"/>
</dbReference>
<dbReference type="InterPro" id="IPR036386">
    <property type="entry name" value="HscB_C_sf"/>
</dbReference>
<dbReference type="InterPro" id="IPR001623">
    <property type="entry name" value="DnaJ_domain"/>
</dbReference>
<dbReference type="SUPFAM" id="SSF46565">
    <property type="entry name" value="Chaperone J-domain"/>
    <property type="match status" value="1"/>
</dbReference>
<gene>
    <name evidence="4" type="ORF">Taro_037502</name>
</gene>
<dbReference type="Gene3D" id="1.20.1280.20">
    <property type="entry name" value="HscB, C-terminal domain"/>
    <property type="match status" value="1"/>
</dbReference>
<evidence type="ECO:0000313" key="5">
    <source>
        <dbReference type="Proteomes" id="UP000652761"/>
    </source>
</evidence>
<dbReference type="GO" id="GO:0001671">
    <property type="term" value="F:ATPase activator activity"/>
    <property type="evidence" value="ECO:0007669"/>
    <property type="project" value="InterPro"/>
</dbReference>
<keyword evidence="5" id="KW-1185">Reference proteome</keyword>
<sequence>MIVRCKISDIGLRGFTSPSSKAALRCKTKRHKKIIKKGKMWRRCGRGFLATGSTAPDAFSSSSVVVAAALLRLGTCGLHHLPLSSPPQVLPWHHHRQPALRPALRHLLRLPTSAEAPSSVGVARLLLQLGRPYSSEAFPNGGGETERRGQPNATATDVATCWNCGASPSSLSTEPFLVCGACRSVQPVDASVDFFQIFGLEKMYELQNDNLESKYKDWQKKLHPDLVHTKSKQERGYAAEQSARIIDAYHILRKPLSRALYLLKLEGFHVDEEKTISDPELLAEIMEIREAVEEATDSKALEGIKSEVGNIVFSPLFLQLQEKLQNWSNSFGKAFLEHDFGDAVISIQRMTYYERAIEEIVKKL</sequence>
<evidence type="ECO:0000313" key="4">
    <source>
        <dbReference type="EMBL" id="MQM04708.1"/>
    </source>
</evidence>
<evidence type="ECO:0000256" key="2">
    <source>
        <dbReference type="ARBA" id="ARBA00023186"/>
    </source>
</evidence>
<feature type="domain" description="J" evidence="3">
    <location>
        <begin position="193"/>
        <end position="265"/>
    </location>
</feature>
<dbReference type="SUPFAM" id="SSF47144">
    <property type="entry name" value="HSC20 (HSCB), C-terminal oligomerisation domain"/>
    <property type="match status" value="1"/>
</dbReference>
<name>A0A843WD18_COLES</name>
<dbReference type="NCBIfam" id="TIGR00714">
    <property type="entry name" value="hscB"/>
    <property type="match status" value="1"/>
</dbReference>